<dbReference type="KEGG" id="nmk:CHR53_13230"/>
<dbReference type="InterPro" id="IPR036388">
    <property type="entry name" value="WH-like_DNA-bd_sf"/>
</dbReference>
<dbReference type="SUPFAM" id="SSF56281">
    <property type="entry name" value="Metallo-hydrolase/oxidoreductase"/>
    <property type="match status" value="1"/>
</dbReference>
<protein>
    <submittedName>
        <fullName evidence="2">MBL fold metallo-hydrolase</fullName>
    </submittedName>
</protein>
<dbReference type="PANTHER" id="PTHR23131:SF4">
    <property type="entry name" value="METALLO-BETA-LACTAMASE SUPERFAMILY POTEIN"/>
    <property type="match status" value="1"/>
</dbReference>
<dbReference type="EMBL" id="CP022572">
    <property type="protein sequence ID" value="AZU62166.1"/>
    <property type="molecule type" value="Genomic_DNA"/>
</dbReference>
<dbReference type="Pfam" id="PF21221">
    <property type="entry name" value="B_lactamase-like_C"/>
    <property type="match status" value="1"/>
</dbReference>
<accession>A0A3T0HYI0</accession>
<dbReference type="Gene3D" id="3.60.15.10">
    <property type="entry name" value="Ribonuclease Z/Hydroxyacylglutathione hydrolase-like"/>
    <property type="match status" value="1"/>
</dbReference>
<dbReference type="SMART" id="SM00849">
    <property type="entry name" value="Lactamase_B"/>
    <property type="match status" value="1"/>
</dbReference>
<feature type="domain" description="Metallo-beta-lactamase" evidence="1">
    <location>
        <begin position="20"/>
        <end position="227"/>
    </location>
</feature>
<organism evidence="2 3">
    <name type="scientific">Neobacillus mesonae</name>
    <dbReference type="NCBI Taxonomy" id="1193713"/>
    <lineage>
        <taxon>Bacteria</taxon>
        <taxon>Bacillati</taxon>
        <taxon>Bacillota</taxon>
        <taxon>Bacilli</taxon>
        <taxon>Bacillales</taxon>
        <taxon>Bacillaceae</taxon>
        <taxon>Neobacillus</taxon>
    </lineage>
</organism>
<dbReference type="InterPro" id="IPR048933">
    <property type="entry name" value="B_lactamase-like_C"/>
</dbReference>
<gene>
    <name evidence="2" type="ORF">CHR53_13230</name>
</gene>
<dbReference type="AlphaFoldDB" id="A0A3T0HYI0"/>
<reference evidence="2 3" key="1">
    <citation type="submission" date="2017-07" db="EMBL/GenBank/DDBJ databases">
        <title>The complete genome sequence of Bacillus mesonae strain H20-5, an efficient strain improving plant abiotic stress resistance.</title>
        <authorList>
            <person name="Kim S.Y."/>
            <person name="Song H."/>
            <person name="Sang M.K."/>
            <person name="Weon H.-Y."/>
            <person name="Song J."/>
        </authorList>
    </citation>
    <scope>NUCLEOTIDE SEQUENCE [LARGE SCALE GENOMIC DNA]</scope>
    <source>
        <strain evidence="2 3">H20-5</strain>
    </source>
</reference>
<dbReference type="Pfam" id="PF00753">
    <property type="entry name" value="Lactamase_B"/>
    <property type="match status" value="1"/>
</dbReference>
<evidence type="ECO:0000313" key="2">
    <source>
        <dbReference type="EMBL" id="AZU62166.1"/>
    </source>
</evidence>
<dbReference type="OrthoDB" id="9761531at2"/>
<name>A0A3T0HYI0_9BACI</name>
<dbReference type="STRING" id="1193713.GCA_001636315_05083"/>
<dbReference type="PANTHER" id="PTHR23131">
    <property type="entry name" value="ENDORIBONUCLEASE LACTB2"/>
    <property type="match status" value="1"/>
</dbReference>
<dbReference type="RefSeq" id="WP_127486874.1">
    <property type="nucleotide sequence ID" value="NZ_CP022572.1"/>
</dbReference>
<keyword evidence="2" id="KW-0378">Hydrolase</keyword>
<dbReference type="InterPro" id="IPR001279">
    <property type="entry name" value="Metallo-B-lactamas"/>
</dbReference>
<dbReference type="InterPro" id="IPR050662">
    <property type="entry name" value="Sec-metab_biosynth-thioest"/>
</dbReference>
<proteinExistence type="predicted"/>
<sequence length="313" mass="36168">MLHDIGVTQVTIPLPFRLNHVNCFIAEGAKGRTIIDTGLNNEVSREIWKPYIDKHEISTIILTHLHPDHYGYGGTLQRLTNADVWMTKVDDHAGTTFWEPESLAKVKQHYDTCGIPEQGADELTSDEGSFNPRVKPYPQVSRHLEEGEKILIGKNEYEVIFTPGHSDGLICLYNKENGILFSTDHILPKITPNISYWFRGIPNPLEAFFHSLKKIELLNAEYVIPSHGKPFQNANKRIRELISHHHDRLDEVYEYIKSPATIYQVSKQLFKKPLTTHEMRFALGETIAHLEYLYFNNQCEKSLENNTWYYHAK</sequence>
<keyword evidence="3" id="KW-1185">Reference proteome</keyword>
<evidence type="ECO:0000259" key="1">
    <source>
        <dbReference type="SMART" id="SM00849"/>
    </source>
</evidence>
<dbReference type="Proteomes" id="UP000282892">
    <property type="component" value="Chromosome"/>
</dbReference>
<dbReference type="Gene3D" id="1.10.10.10">
    <property type="entry name" value="Winged helix-like DNA-binding domain superfamily/Winged helix DNA-binding domain"/>
    <property type="match status" value="1"/>
</dbReference>
<dbReference type="InterPro" id="IPR036866">
    <property type="entry name" value="RibonucZ/Hydroxyglut_hydro"/>
</dbReference>
<dbReference type="GO" id="GO:0016787">
    <property type="term" value="F:hydrolase activity"/>
    <property type="evidence" value="ECO:0007669"/>
    <property type="project" value="UniProtKB-KW"/>
</dbReference>
<evidence type="ECO:0000313" key="3">
    <source>
        <dbReference type="Proteomes" id="UP000282892"/>
    </source>
</evidence>